<feature type="domain" description="Ferritin-like diiron" evidence="12">
    <location>
        <begin position="69"/>
        <end position="213"/>
    </location>
</feature>
<evidence type="ECO:0000313" key="13">
    <source>
        <dbReference type="EMBL" id="AUS50976.1"/>
    </source>
</evidence>
<dbReference type="AlphaFoldDB" id="A0A2I7W7U2"/>
<comment type="catalytic activity">
    <reaction evidence="9">
        <text>4 Fe(2+) + O2 + 4 H(+) = 4 Fe(3+) + 2 H2O</text>
        <dbReference type="Rhea" id="RHEA:11148"/>
        <dbReference type="ChEBI" id="CHEBI:15377"/>
        <dbReference type="ChEBI" id="CHEBI:15378"/>
        <dbReference type="ChEBI" id="CHEBI:15379"/>
        <dbReference type="ChEBI" id="CHEBI:29033"/>
        <dbReference type="ChEBI" id="CHEBI:29034"/>
        <dbReference type="EC" id="1.16.3.1"/>
    </reaction>
</comment>
<dbReference type="NCBIfam" id="TIGR00754">
    <property type="entry name" value="bfr"/>
    <property type="match status" value="1"/>
</dbReference>
<dbReference type="Proteomes" id="UP000236349">
    <property type="component" value="Chromosome"/>
</dbReference>
<dbReference type="InterPro" id="IPR012347">
    <property type="entry name" value="Ferritin-like"/>
</dbReference>
<evidence type="ECO:0000256" key="9">
    <source>
        <dbReference type="ARBA" id="ARBA00047990"/>
    </source>
</evidence>
<keyword evidence="6" id="KW-0479">Metal-binding</keyword>
<dbReference type="Gene3D" id="1.20.1260.10">
    <property type="match status" value="1"/>
</dbReference>
<evidence type="ECO:0000259" key="12">
    <source>
        <dbReference type="PROSITE" id="PS50905"/>
    </source>
</evidence>
<accession>A0A2I7W7U2</accession>
<evidence type="ECO:0000313" key="14">
    <source>
        <dbReference type="Proteomes" id="UP000236349"/>
    </source>
</evidence>
<dbReference type="GO" id="GO:0008199">
    <property type="term" value="F:ferric iron binding"/>
    <property type="evidence" value="ECO:0007669"/>
    <property type="project" value="InterPro"/>
</dbReference>
<evidence type="ECO:0000256" key="5">
    <source>
        <dbReference type="ARBA" id="ARBA00022617"/>
    </source>
</evidence>
<keyword evidence="4" id="KW-0409">Iron storage</keyword>
<evidence type="ECO:0000256" key="1">
    <source>
        <dbReference type="ARBA" id="ARBA00001970"/>
    </source>
</evidence>
<dbReference type="GO" id="GO:0005829">
    <property type="term" value="C:cytosol"/>
    <property type="evidence" value="ECO:0007669"/>
    <property type="project" value="TreeGrafter"/>
</dbReference>
<name>A0A2I7W7U2_MYCTX</name>
<evidence type="ECO:0000256" key="6">
    <source>
        <dbReference type="ARBA" id="ARBA00022723"/>
    </source>
</evidence>
<sequence>MTRGLDFAPARRADAATNPAPTRTRCTRLRRGTQTCCYQPKTSPTPVRSSPAHLARFATTALYPIGVVMQGDPDVLRLLNEQLTSELTAINQYFLHSKMQDNWGFTELAAHTRAESFDEMRHAEEITDRILLLDGLPNYQRIGSLRIGQTLREQFEADLAIEYDVLNRLKPGIVMCREKQDTTSAVLLEKIVADEEEHIDYLETQLELMDKLGEELYSAQCVSRPPT</sequence>
<dbReference type="CDD" id="cd00907">
    <property type="entry name" value="Bacterioferritin"/>
    <property type="match status" value="1"/>
</dbReference>
<dbReference type="GO" id="GO:0020037">
    <property type="term" value="F:heme binding"/>
    <property type="evidence" value="ECO:0007669"/>
    <property type="project" value="TreeGrafter"/>
</dbReference>
<dbReference type="InterPro" id="IPR008331">
    <property type="entry name" value="Ferritin_DPS_dom"/>
</dbReference>
<dbReference type="PANTHER" id="PTHR30295">
    <property type="entry name" value="BACTERIOFERRITIN"/>
    <property type="match status" value="1"/>
</dbReference>
<protein>
    <recommendedName>
        <fullName evidence="3">ferroxidase</fullName>
        <ecNumber evidence="3">1.16.3.1</ecNumber>
    </recommendedName>
</protein>
<dbReference type="InterPro" id="IPR009040">
    <property type="entry name" value="Ferritin-like_diiron"/>
</dbReference>
<dbReference type="InterPro" id="IPR002024">
    <property type="entry name" value="Bacterioferritin"/>
</dbReference>
<evidence type="ECO:0000256" key="7">
    <source>
        <dbReference type="ARBA" id="ARBA00023004"/>
    </source>
</evidence>
<comment type="function">
    <text evidence="10">Iron-storage protein, whose ferroxidase center binds Fe(2+), oxidizes it using dioxygen to Fe(3+), and participates in the subsequent Fe(3+) oxide mineral core formation within the central cavity of the BFR protein shell.</text>
</comment>
<dbReference type="GO" id="GO:0004322">
    <property type="term" value="F:ferroxidase activity"/>
    <property type="evidence" value="ECO:0007669"/>
    <property type="project" value="UniProtKB-EC"/>
</dbReference>
<dbReference type="GO" id="GO:0006826">
    <property type="term" value="P:iron ion transport"/>
    <property type="evidence" value="ECO:0007669"/>
    <property type="project" value="InterPro"/>
</dbReference>
<comment type="cofactor">
    <cofactor evidence="1">
        <name>heme b</name>
        <dbReference type="ChEBI" id="CHEBI:60344"/>
    </cofactor>
</comment>
<dbReference type="PROSITE" id="PS50905">
    <property type="entry name" value="FERRITIN_LIKE"/>
    <property type="match status" value="1"/>
</dbReference>
<evidence type="ECO:0000256" key="2">
    <source>
        <dbReference type="ARBA" id="ARBA00011637"/>
    </source>
</evidence>
<dbReference type="EC" id="1.16.3.1" evidence="3"/>
<keyword evidence="7" id="KW-0408">Iron</keyword>
<comment type="catalytic activity">
    <reaction evidence="8">
        <text>Fe(2+)(in) = Fe(2+)(out)</text>
        <dbReference type="Rhea" id="RHEA:28486"/>
        <dbReference type="ChEBI" id="CHEBI:29033"/>
    </reaction>
</comment>
<gene>
    <name evidence="13" type="primary">bfrA</name>
    <name evidence="13" type="ORF">CAB90_02087</name>
</gene>
<dbReference type="InterPro" id="IPR009078">
    <property type="entry name" value="Ferritin-like_SF"/>
</dbReference>
<dbReference type="FunFam" id="1.20.1260.10:FF:000005">
    <property type="entry name" value="Bacterioferritin"/>
    <property type="match status" value="1"/>
</dbReference>
<proteinExistence type="predicted"/>
<comment type="subunit">
    <text evidence="2">Homooligomer of 24 subunits, arranged as 12 dimers, that are packed together to form an approximately spherical molecule with a central cavity, in which large amounts of iron can be deposited.</text>
</comment>
<evidence type="ECO:0000256" key="3">
    <source>
        <dbReference type="ARBA" id="ARBA00013107"/>
    </source>
</evidence>
<feature type="region of interest" description="Disordered" evidence="11">
    <location>
        <begin position="1"/>
        <end position="21"/>
    </location>
</feature>
<evidence type="ECO:0000256" key="11">
    <source>
        <dbReference type="SAM" id="MobiDB-lite"/>
    </source>
</evidence>
<keyword evidence="5" id="KW-0349">Heme</keyword>
<evidence type="ECO:0000256" key="8">
    <source>
        <dbReference type="ARBA" id="ARBA00036243"/>
    </source>
</evidence>
<dbReference type="Pfam" id="PF00210">
    <property type="entry name" value="Ferritin"/>
    <property type="match status" value="1"/>
</dbReference>
<evidence type="ECO:0000256" key="4">
    <source>
        <dbReference type="ARBA" id="ARBA00022434"/>
    </source>
</evidence>
<dbReference type="SUPFAM" id="SSF47240">
    <property type="entry name" value="Ferritin-like"/>
    <property type="match status" value="1"/>
</dbReference>
<dbReference type="EMBL" id="CP024614">
    <property type="protein sequence ID" value="AUS50976.1"/>
    <property type="molecule type" value="Genomic_DNA"/>
</dbReference>
<dbReference type="GO" id="GO:0006879">
    <property type="term" value="P:intracellular iron ion homeostasis"/>
    <property type="evidence" value="ECO:0007669"/>
    <property type="project" value="UniProtKB-KW"/>
</dbReference>
<dbReference type="PANTHER" id="PTHR30295:SF0">
    <property type="entry name" value="BACTERIOFERRITIN"/>
    <property type="match status" value="1"/>
</dbReference>
<reference evidence="13 14" key="1">
    <citation type="submission" date="2017-10" db="EMBL/GenBank/DDBJ databases">
        <title>Clinical isolate obtained from a human patient with meningeal tuberculosis in michoacan, Mexico.</title>
        <authorList>
            <person name="Guillen-Nepita A.L."/>
            <person name="Negrete-Paz A.M."/>
            <person name="Vazquez-Marrufo G."/>
            <person name="Cruz-Hernandez A."/>
            <person name="Fresia P."/>
            <person name="Naya H."/>
            <person name="Vazquez-Garciduenas M.S."/>
        </authorList>
    </citation>
    <scope>NUCLEOTIDE SEQUENCE [LARGE SCALE GENOMIC DNA]</scope>
    <source>
        <strain evidence="14">Beijing/MYC004</strain>
    </source>
</reference>
<evidence type="ECO:0000256" key="10">
    <source>
        <dbReference type="ARBA" id="ARBA00055165"/>
    </source>
</evidence>
<dbReference type="PRINTS" id="PR00601">
    <property type="entry name" value="BACFERRITIN"/>
</dbReference>
<organism evidence="13 14">
    <name type="scientific">Mycobacterium tuberculosis</name>
    <dbReference type="NCBI Taxonomy" id="1773"/>
    <lineage>
        <taxon>Bacteria</taxon>
        <taxon>Bacillati</taxon>
        <taxon>Actinomycetota</taxon>
        <taxon>Actinomycetes</taxon>
        <taxon>Mycobacteriales</taxon>
        <taxon>Mycobacteriaceae</taxon>
        <taxon>Mycobacterium</taxon>
        <taxon>Mycobacterium tuberculosis complex</taxon>
    </lineage>
</organism>